<dbReference type="Pfam" id="PF19065">
    <property type="entry name" value="P8_CR"/>
    <property type="match status" value="1"/>
</dbReference>
<proteinExistence type="predicted"/>
<evidence type="ECO:0000313" key="3">
    <source>
        <dbReference type="EMBL" id="QHS95333.1"/>
    </source>
</evidence>
<protein>
    <recommendedName>
        <fullName evidence="2">Minor capsid protein P8 central region domain-containing protein</fullName>
    </recommendedName>
</protein>
<dbReference type="EMBL" id="MN739247">
    <property type="protein sequence ID" value="QHS95333.1"/>
    <property type="molecule type" value="Genomic_DNA"/>
</dbReference>
<feature type="region of interest" description="Disordered" evidence="1">
    <location>
        <begin position="1"/>
        <end position="22"/>
    </location>
</feature>
<feature type="compositionally biased region" description="Polar residues" evidence="1">
    <location>
        <begin position="1"/>
        <end position="15"/>
    </location>
</feature>
<organism evidence="3">
    <name type="scientific">viral metagenome</name>
    <dbReference type="NCBI Taxonomy" id="1070528"/>
    <lineage>
        <taxon>unclassified sequences</taxon>
        <taxon>metagenomes</taxon>
        <taxon>organismal metagenomes</taxon>
    </lineage>
</organism>
<reference evidence="3" key="1">
    <citation type="journal article" date="2020" name="Nature">
        <title>Giant virus diversity and host interactions through global metagenomics.</title>
        <authorList>
            <person name="Schulz F."/>
            <person name="Roux S."/>
            <person name="Paez-Espino D."/>
            <person name="Jungbluth S."/>
            <person name="Walsh D.A."/>
            <person name="Denef V.J."/>
            <person name="McMahon K.D."/>
            <person name="Konstantinidis K.T."/>
            <person name="Eloe-Fadrosh E.A."/>
            <person name="Kyrpides N.C."/>
            <person name="Woyke T."/>
        </authorList>
    </citation>
    <scope>NUCLEOTIDE SEQUENCE</scope>
    <source>
        <strain evidence="3">GVMAG-M-3300018428-35</strain>
    </source>
</reference>
<dbReference type="AlphaFoldDB" id="A0A6C0BVQ1"/>
<name>A0A6C0BVQ1_9ZZZZ</name>
<accession>A0A6C0BVQ1</accession>
<evidence type="ECO:0000259" key="2">
    <source>
        <dbReference type="Pfam" id="PF19065"/>
    </source>
</evidence>
<dbReference type="InterPro" id="IPR043916">
    <property type="entry name" value="P8_CR"/>
</dbReference>
<evidence type="ECO:0000256" key="1">
    <source>
        <dbReference type="SAM" id="MobiDB-lite"/>
    </source>
</evidence>
<sequence length="268" mass="30078">MNSTLYQTQNPNGANYQPPLGDPNTFSANIRDIDKSVVYQDDNGVNFFDFDILSKPTVSGTGNIIQPSQTDRGFPEFTTDINSEGDIQVQDLISGNESVSLGSMVDTVNNGRVGDIEILNTELLNKGEADIVINKDNQQTSVKGIIENTALSDIFFSDLNFDVIQKTIRYNVFNATENVVSEQSKNELYIIMRSIMLQYGNFRVSSENLLNEIRELNKRVVDYCSQNVVSNVTQYLGYIKDIEKLPTPMDRPVSHGKQNYTYDISNLL</sequence>
<feature type="domain" description="Minor capsid protein P8 central region" evidence="2">
    <location>
        <begin position="146"/>
        <end position="260"/>
    </location>
</feature>